<keyword evidence="3" id="KW-1185">Reference proteome</keyword>
<evidence type="ECO:0000313" key="2">
    <source>
        <dbReference type="EMBL" id="MBM0107817.1"/>
    </source>
</evidence>
<protein>
    <submittedName>
        <fullName evidence="2">DUF2243 domain-containing protein</fullName>
    </submittedName>
</protein>
<comment type="caution">
    <text evidence="2">The sequence shown here is derived from an EMBL/GenBank/DDBJ whole genome shotgun (WGS) entry which is preliminary data.</text>
</comment>
<keyword evidence="1" id="KW-1133">Transmembrane helix</keyword>
<dbReference type="RefSeq" id="WP_203169932.1">
    <property type="nucleotide sequence ID" value="NZ_JAEVLS010000006.1"/>
</dbReference>
<keyword evidence="1" id="KW-0812">Transmembrane</keyword>
<gene>
    <name evidence="2" type="ORF">JM946_24040</name>
</gene>
<dbReference type="InterPro" id="IPR018719">
    <property type="entry name" value="DUF2243_membrane"/>
</dbReference>
<feature type="transmembrane region" description="Helical" evidence="1">
    <location>
        <begin position="191"/>
        <end position="211"/>
    </location>
</feature>
<reference evidence="2 3" key="1">
    <citation type="journal article" date="2021" name="Int. J. Syst. Evol. Microbiol.">
        <title>Steroidobacter gossypii sp. nov., isolated from soil of cotton cropping field.</title>
        <authorList>
            <person name="Huang R."/>
            <person name="Yang S."/>
            <person name="Zhen C."/>
            <person name="Liu W."/>
        </authorList>
    </citation>
    <scope>NUCLEOTIDE SEQUENCE [LARGE SCALE GENOMIC DNA]</scope>
    <source>
        <strain evidence="2 3">S1-65</strain>
    </source>
</reference>
<organism evidence="2 3">
    <name type="scientific">Steroidobacter gossypii</name>
    <dbReference type="NCBI Taxonomy" id="2805490"/>
    <lineage>
        <taxon>Bacteria</taxon>
        <taxon>Pseudomonadati</taxon>
        <taxon>Pseudomonadota</taxon>
        <taxon>Gammaproteobacteria</taxon>
        <taxon>Steroidobacterales</taxon>
        <taxon>Steroidobacteraceae</taxon>
        <taxon>Steroidobacter</taxon>
    </lineage>
</organism>
<sequence>MTTRPHSDGSGEELLEQAFDGLEQQTPDRLSRLIHWLRDPKSRKVRIPLGILFILASFLWFLPVLGIEFLPIGLLLIAQDVPFLRRPVAKMMLWGERKWDEQRRQLSRKGAWAGYLLGFSLAGLLEAILLRHILQWQHLLLGLQWQALQDMEIQVLADRIFLLLVGAIGLAGLWSLWRGRRSPDLRAFRTLLSHSLIGFGAWNVGEGFVFHWLLGLHRIRMDADHPLGWDLLWFAIFGLVPFTLGLLLSRRPSSREGEAADKASRAVAFGAGHHDETQPFVEAPCAHVLFVDSNG</sequence>
<evidence type="ECO:0000313" key="3">
    <source>
        <dbReference type="Proteomes" id="UP000661077"/>
    </source>
</evidence>
<feature type="transmembrane region" description="Helical" evidence="1">
    <location>
        <begin position="110"/>
        <end position="134"/>
    </location>
</feature>
<feature type="transmembrane region" description="Helical" evidence="1">
    <location>
        <begin position="160"/>
        <end position="179"/>
    </location>
</feature>
<evidence type="ECO:0000256" key="1">
    <source>
        <dbReference type="SAM" id="Phobius"/>
    </source>
</evidence>
<feature type="transmembrane region" description="Helical" evidence="1">
    <location>
        <begin position="231"/>
        <end position="248"/>
    </location>
</feature>
<name>A0ABS1X3P4_9GAMM</name>
<dbReference type="Pfam" id="PF10002">
    <property type="entry name" value="DUF2243"/>
    <property type="match status" value="1"/>
</dbReference>
<keyword evidence="1" id="KW-0472">Membrane</keyword>
<dbReference type="Proteomes" id="UP000661077">
    <property type="component" value="Unassembled WGS sequence"/>
</dbReference>
<dbReference type="EMBL" id="JAEVLS010000006">
    <property type="protein sequence ID" value="MBM0107817.1"/>
    <property type="molecule type" value="Genomic_DNA"/>
</dbReference>
<proteinExistence type="predicted"/>
<accession>A0ABS1X3P4</accession>